<gene>
    <name evidence="1" type="ORF">SAMN03080603_00338</name>
</gene>
<dbReference type="AlphaFoldDB" id="A0A1H3DZX7"/>
<name>A0A1H3DZX7_9BACT</name>
<proteinExistence type="predicted"/>
<dbReference type="EMBL" id="FNPD01000002">
    <property type="protein sequence ID" value="SDX72022.1"/>
    <property type="molecule type" value="Genomic_DNA"/>
</dbReference>
<dbReference type="RefSeq" id="WP_200778689.1">
    <property type="nucleotide sequence ID" value="NZ_FNPD01000002.1"/>
</dbReference>
<sequence length="82" mass="9363">MASSTVRIDSLTHKMLQSLSAQTGRKMQEILREAVELYRRKLLLDKANAAFATLKADSQAWKEEQEERVAWDVTLLDGLKDN</sequence>
<organism evidence="1 2">
    <name type="scientific">Acetomicrobium thermoterrenum DSM 13490</name>
    <dbReference type="NCBI Taxonomy" id="1120987"/>
    <lineage>
        <taxon>Bacteria</taxon>
        <taxon>Thermotogati</taxon>
        <taxon>Synergistota</taxon>
        <taxon>Synergistia</taxon>
        <taxon>Synergistales</taxon>
        <taxon>Acetomicrobiaceae</taxon>
        <taxon>Acetomicrobium</taxon>
    </lineage>
</organism>
<evidence type="ECO:0000313" key="1">
    <source>
        <dbReference type="EMBL" id="SDX72022.1"/>
    </source>
</evidence>
<evidence type="ECO:0000313" key="2">
    <source>
        <dbReference type="Proteomes" id="UP000199266"/>
    </source>
</evidence>
<protein>
    <recommendedName>
        <fullName evidence="3">Toxin-antitoxin system protein</fullName>
    </recommendedName>
</protein>
<reference evidence="2" key="1">
    <citation type="submission" date="2016-10" db="EMBL/GenBank/DDBJ databases">
        <authorList>
            <person name="Varghese N."/>
            <person name="Submissions S."/>
        </authorList>
    </citation>
    <scope>NUCLEOTIDE SEQUENCE [LARGE SCALE GENOMIC DNA]</scope>
    <source>
        <strain evidence="2">DSM 13490</strain>
    </source>
</reference>
<evidence type="ECO:0008006" key="3">
    <source>
        <dbReference type="Google" id="ProtNLM"/>
    </source>
</evidence>
<accession>A0A1H3DZX7</accession>
<dbReference type="Proteomes" id="UP000199266">
    <property type="component" value="Unassembled WGS sequence"/>
</dbReference>
<keyword evidence="2" id="KW-1185">Reference proteome</keyword>